<dbReference type="PANTHER" id="PTHR43625:SF40">
    <property type="entry name" value="ALDO-KETO REDUCTASE YAKC [NADP(+)]"/>
    <property type="match status" value="1"/>
</dbReference>
<dbReference type="InterPro" id="IPR036812">
    <property type="entry name" value="NAD(P)_OxRdtase_dom_sf"/>
</dbReference>
<dbReference type="InterPro" id="IPR050791">
    <property type="entry name" value="Aldo-Keto_reductase"/>
</dbReference>
<dbReference type="SUPFAM" id="SSF51430">
    <property type="entry name" value="NAD(P)-linked oxidoreductase"/>
    <property type="match status" value="1"/>
</dbReference>
<feature type="domain" description="NADP-dependent oxidoreductase" evidence="2">
    <location>
        <begin position="24"/>
        <end position="285"/>
    </location>
</feature>
<dbReference type="NCBIfam" id="NF007695">
    <property type="entry name" value="PRK10376.1"/>
    <property type="match status" value="1"/>
</dbReference>
<keyword evidence="1" id="KW-0560">Oxidoreductase</keyword>
<proteinExistence type="predicted"/>
<dbReference type="PRINTS" id="PR00069">
    <property type="entry name" value="ALDKETRDTASE"/>
</dbReference>
<dbReference type="PANTHER" id="PTHR43625">
    <property type="entry name" value="AFLATOXIN B1 ALDEHYDE REDUCTASE"/>
    <property type="match status" value="1"/>
</dbReference>
<dbReference type="CDD" id="cd19088">
    <property type="entry name" value="AKR_AKR13B1"/>
    <property type="match status" value="1"/>
</dbReference>
<evidence type="ECO:0000313" key="3">
    <source>
        <dbReference type="EMBL" id="MDT0474519.1"/>
    </source>
</evidence>
<dbReference type="InterPro" id="IPR020471">
    <property type="entry name" value="AKR"/>
</dbReference>
<sequence length="288" mass="31009">MESNQRPAQAAGTYTLGGDLPVTRLGFGSMQLPGPGVWGAPKDPDAAVQVLRRAVDLGVNFIDTADSYGPAVAEPLIKKALHPYPEGVVVATKAGLTRQGPDQWLPVGRPEYLRQQAEMSLRILGLDRIDLFQLHRIDPKVPVEEQLGVLKDLRDEGKIRHIGLSEVSVDDVETARGIVEIVSVQNLFNLADRTAEPLLDYATEHGIGFIPWFPLATGKLAREDGPLAELATQHGASASQLALAWLLKRSPAMLPIPGTSSVAHLEDNVRAAEITLTDDEFDALSGAV</sequence>
<organism evidence="3 4">
    <name type="scientific">Streptomyces hintoniae</name>
    <dbReference type="NCBI Taxonomy" id="3075521"/>
    <lineage>
        <taxon>Bacteria</taxon>
        <taxon>Bacillati</taxon>
        <taxon>Actinomycetota</taxon>
        <taxon>Actinomycetes</taxon>
        <taxon>Kitasatosporales</taxon>
        <taxon>Streptomycetaceae</taxon>
        <taxon>Streptomyces</taxon>
    </lineage>
</organism>
<dbReference type="Pfam" id="PF00248">
    <property type="entry name" value="Aldo_ket_red"/>
    <property type="match status" value="1"/>
</dbReference>
<dbReference type="Gene3D" id="3.20.20.100">
    <property type="entry name" value="NADP-dependent oxidoreductase domain"/>
    <property type="match status" value="1"/>
</dbReference>
<keyword evidence="4" id="KW-1185">Reference proteome</keyword>
<reference evidence="3" key="1">
    <citation type="submission" date="2024-05" db="EMBL/GenBank/DDBJ databases">
        <title>30 novel species of actinomycetes from the DSMZ collection.</title>
        <authorList>
            <person name="Nouioui I."/>
        </authorList>
    </citation>
    <scope>NUCLEOTIDE SEQUENCE</scope>
    <source>
        <strain evidence="3">DSM 41014</strain>
    </source>
</reference>
<dbReference type="EMBL" id="JAVRFF010000022">
    <property type="protein sequence ID" value="MDT0474519.1"/>
    <property type="molecule type" value="Genomic_DNA"/>
</dbReference>
<protein>
    <submittedName>
        <fullName evidence="3">Aldo/keto reductase</fullName>
    </submittedName>
</protein>
<accession>A0ABU2UN85</accession>
<evidence type="ECO:0000259" key="2">
    <source>
        <dbReference type="Pfam" id="PF00248"/>
    </source>
</evidence>
<comment type="caution">
    <text evidence="3">The sequence shown here is derived from an EMBL/GenBank/DDBJ whole genome shotgun (WGS) entry which is preliminary data.</text>
</comment>
<evidence type="ECO:0000256" key="1">
    <source>
        <dbReference type="ARBA" id="ARBA00023002"/>
    </source>
</evidence>
<name>A0ABU2UN85_9ACTN</name>
<dbReference type="RefSeq" id="WP_311635990.1">
    <property type="nucleotide sequence ID" value="NZ_JAVRFF010000022.1"/>
</dbReference>
<dbReference type="InterPro" id="IPR023210">
    <property type="entry name" value="NADP_OxRdtase_dom"/>
</dbReference>
<dbReference type="Proteomes" id="UP001180489">
    <property type="component" value="Unassembled WGS sequence"/>
</dbReference>
<gene>
    <name evidence="3" type="ORF">RM863_20550</name>
</gene>
<evidence type="ECO:0000313" key="4">
    <source>
        <dbReference type="Proteomes" id="UP001180489"/>
    </source>
</evidence>